<protein>
    <submittedName>
        <fullName evidence="11">Protein ALTERED XYLOGLUCAN 4-like protein</fullName>
    </submittedName>
</protein>
<feature type="region of interest" description="Disordered" evidence="7">
    <location>
        <begin position="62"/>
        <end position="89"/>
    </location>
</feature>
<evidence type="ECO:0000259" key="9">
    <source>
        <dbReference type="Pfam" id="PF13839"/>
    </source>
</evidence>
<comment type="similarity">
    <text evidence="2">Belongs to the PC-esterase family. TBL subfamily.</text>
</comment>
<evidence type="ECO:0000259" key="10">
    <source>
        <dbReference type="Pfam" id="PF14416"/>
    </source>
</evidence>
<name>A0A371GAQ6_MUCPR</name>
<dbReference type="Pfam" id="PF14416">
    <property type="entry name" value="PMR5N"/>
    <property type="match status" value="1"/>
</dbReference>
<dbReference type="OrthoDB" id="630188at2759"/>
<dbReference type="EMBL" id="QJKJ01006165">
    <property type="protein sequence ID" value="RDX87637.1"/>
    <property type="molecule type" value="Genomic_DNA"/>
</dbReference>
<dbReference type="InterPro" id="IPR026057">
    <property type="entry name" value="TBL_C"/>
</dbReference>
<proteinExistence type="inferred from homology"/>
<dbReference type="GO" id="GO:0005794">
    <property type="term" value="C:Golgi apparatus"/>
    <property type="evidence" value="ECO:0007669"/>
    <property type="project" value="TreeGrafter"/>
</dbReference>
<keyword evidence="6 8" id="KW-0472">Membrane</keyword>
<evidence type="ECO:0000256" key="6">
    <source>
        <dbReference type="ARBA" id="ARBA00023136"/>
    </source>
</evidence>
<comment type="caution">
    <text evidence="11">The sequence shown here is derived from an EMBL/GenBank/DDBJ whole genome shotgun (WGS) entry which is preliminary data.</text>
</comment>
<evidence type="ECO:0000256" key="2">
    <source>
        <dbReference type="ARBA" id="ARBA00007727"/>
    </source>
</evidence>
<dbReference type="PANTHER" id="PTHR32285">
    <property type="entry name" value="PROTEIN TRICHOME BIREFRINGENCE-LIKE 9-RELATED"/>
    <property type="match status" value="1"/>
</dbReference>
<accession>A0A371GAQ6</accession>
<evidence type="ECO:0000313" key="12">
    <source>
        <dbReference type="Proteomes" id="UP000257109"/>
    </source>
</evidence>
<keyword evidence="4" id="KW-0735">Signal-anchor</keyword>
<keyword evidence="3 8" id="KW-0812">Transmembrane</keyword>
<feature type="region of interest" description="Disordered" evidence="7">
    <location>
        <begin position="1"/>
        <end position="21"/>
    </location>
</feature>
<dbReference type="Pfam" id="PF13839">
    <property type="entry name" value="PC-Esterase"/>
    <property type="match status" value="1"/>
</dbReference>
<evidence type="ECO:0000256" key="1">
    <source>
        <dbReference type="ARBA" id="ARBA00004167"/>
    </source>
</evidence>
<reference evidence="11" key="1">
    <citation type="submission" date="2018-05" db="EMBL/GenBank/DDBJ databases">
        <title>Draft genome of Mucuna pruriens seed.</title>
        <authorList>
            <person name="Nnadi N.E."/>
            <person name="Vos R."/>
            <person name="Hasami M.H."/>
            <person name="Devisetty U.K."/>
            <person name="Aguiy J.C."/>
        </authorList>
    </citation>
    <scope>NUCLEOTIDE SEQUENCE [LARGE SCALE GENOMIC DNA]</scope>
    <source>
        <strain evidence="11">JCA_2017</strain>
    </source>
</reference>
<sequence>MKTTSSTNFQDKHHNHSSGKRERYLTIGKGVPFVLSSLLMASVFCLFFLYAPNPLTLSPHQGHHIFENPSQKQEHAITTKGSSSKPQKEQKTCDLFKGHWEPTLGGSSSYYTNSSCTTIPDSKNCFKHGRMDTDFLNWKWKPEQCELPRFDSRTFLQMVRGKKMAFIGDSVSRNHVDSLLCLLSQGEIPKDIYKDSEDRFRKWYFPSHDFTMMMLWSRFLIEGKEIVVNGTGTSIFDMQLDKVDNDWAKELPNLDYAIISDGHWFFRGMHLHEGGKLVGCVYCSEANVTSYNVDFPLRVAFRTAFRHINNCKECGKMVTVLRTFAPAHFENGFWNTGGHCNRTSPVSEGGVDFGSFDWELRNVQMEEFERARSEGVVKGHRFEVVDVSRAMLMRPDGHPGEHWGNKWMKGYNDCTHWCLPGPVDMWSELLLAVLKRVPGI</sequence>
<evidence type="ECO:0000256" key="7">
    <source>
        <dbReference type="SAM" id="MobiDB-lite"/>
    </source>
</evidence>
<organism evidence="11 12">
    <name type="scientific">Mucuna pruriens</name>
    <name type="common">Velvet bean</name>
    <name type="synonym">Dolichos pruriens</name>
    <dbReference type="NCBI Taxonomy" id="157652"/>
    <lineage>
        <taxon>Eukaryota</taxon>
        <taxon>Viridiplantae</taxon>
        <taxon>Streptophyta</taxon>
        <taxon>Embryophyta</taxon>
        <taxon>Tracheophyta</taxon>
        <taxon>Spermatophyta</taxon>
        <taxon>Magnoliopsida</taxon>
        <taxon>eudicotyledons</taxon>
        <taxon>Gunneridae</taxon>
        <taxon>Pentapetalae</taxon>
        <taxon>rosids</taxon>
        <taxon>fabids</taxon>
        <taxon>Fabales</taxon>
        <taxon>Fabaceae</taxon>
        <taxon>Papilionoideae</taxon>
        <taxon>50 kb inversion clade</taxon>
        <taxon>NPAAA clade</taxon>
        <taxon>indigoferoid/millettioid clade</taxon>
        <taxon>Phaseoleae</taxon>
        <taxon>Mucuna</taxon>
    </lineage>
</organism>
<dbReference type="AlphaFoldDB" id="A0A371GAQ6"/>
<dbReference type="GO" id="GO:0016020">
    <property type="term" value="C:membrane"/>
    <property type="evidence" value="ECO:0007669"/>
    <property type="project" value="UniProtKB-SubCell"/>
</dbReference>
<evidence type="ECO:0000313" key="11">
    <source>
        <dbReference type="EMBL" id="RDX87637.1"/>
    </source>
</evidence>
<keyword evidence="12" id="KW-1185">Reference proteome</keyword>
<feature type="domain" description="Trichome birefringence-like N-terminal" evidence="10">
    <location>
        <begin position="92"/>
        <end position="146"/>
    </location>
</feature>
<comment type="subcellular location">
    <subcellularLocation>
        <location evidence="1">Membrane</location>
        <topology evidence="1">Single-pass membrane protein</topology>
    </subcellularLocation>
</comment>
<feature type="domain" description="Trichome birefringence-like C-terminal" evidence="9">
    <location>
        <begin position="147"/>
        <end position="432"/>
    </location>
</feature>
<dbReference type="GO" id="GO:0016413">
    <property type="term" value="F:O-acetyltransferase activity"/>
    <property type="evidence" value="ECO:0007669"/>
    <property type="project" value="InterPro"/>
</dbReference>
<evidence type="ECO:0000256" key="4">
    <source>
        <dbReference type="ARBA" id="ARBA00022968"/>
    </source>
</evidence>
<evidence type="ECO:0000256" key="5">
    <source>
        <dbReference type="ARBA" id="ARBA00022989"/>
    </source>
</evidence>
<dbReference type="InterPro" id="IPR029962">
    <property type="entry name" value="TBL"/>
</dbReference>
<dbReference type="PANTHER" id="PTHR32285:SF28">
    <property type="entry name" value="XYLOGLUCAN O-ACETYLTRANSFERASE 2"/>
    <property type="match status" value="1"/>
</dbReference>
<feature type="transmembrane region" description="Helical" evidence="8">
    <location>
        <begin position="30"/>
        <end position="51"/>
    </location>
</feature>
<evidence type="ECO:0000256" key="3">
    <source>
        <dbReference type="ARBA" id="ARBA00022692"/>
    </source>
</evidence>
<dbReference type="Proteomes" id="UP000257109">
    <property type="component" value="Unassembled WGS sequence"/>
</dbReference>
<dbReference type="InterPro" id="IPR025846">
    <property type="entry name" value="TBL_N"/>
</dbReference>
<gene>
    <name evidence="11" type="primary">AXY4L</name>
    <name evidence="11" type="ORF">CR513_30863</name>
</gene>
<feature type="non-terminal residue" evidence="11">
    <location>
        <position position="1"/>
    </location>
</feature>
<keyword evidence="5 8" id="KW-1133">Transmembrane helix</keyword>
<evidence type="ECO:0000256" key="8">
    <source>
        <dbReference type="SAM" id="Phobius"/>
    </source>
</evidence>